<dbReference type="CDD" id="cd00130">
    <property type="entry name" value="PAS"/>
    <property type="match status" value="3"/>
</dbReference>
<gene>
    <name evidence="9" type="primary">atoS</name>
    <name evidence="9" type="ordered locus">CHU_3217</name>
</gene>
<dbReference type="InterPro" id="IPR003594">
    <property type="entry name" value="HATPase_dom"/>
</dbReference>
<dbReference type="NCBIfam" id="TIGR00229">
    <property type="entry name" value="sensory_box"/>
    <property type="match status" value="3"/>
</dbReference>
<evidence type="ECO:0000256" key="1">
    <source>
        <dbReference type="ARBA" id="ARBA00000085"/>
    </source>
</evidence>
<evidence type="ECO:0000256" key="4">
    <source>
        <dbReference type="ARBA" id="ARBA00022679"/>
    </source>
</evidence>
<dbReference type="Gene3D" id="3.30.565.10">
    <property type="entry name" value="Histidine kinase-like ATPase, C-terminal domain"/>
    <property type="match status" value="1"/>
</dbReference>
<keyword evidence="5 9" id="KW-0418">Kinase</keyword>
<evidence type="ECO:0000259" key="6">
    <source>
        <dbReference type="PROSITE" id="PS50109"/>
    </source>
</evidence>
<feature type="domain" description="PAC" evidence="8">
    <location>
        <begin position="449"/>
        <end position="504"/>
    </location>
</feature>
<dbReference type="SUPFAM" id="SSF55874">
    <property type="entry name" value="ATPase domain of HSP90 chaperone/DNA topoisomerase II/histidine kinase"/>
    <property type="match status" value="1"/>
</dbReference>
<feature type="domain" description="Histidine kinase" evidence="6">
    <location>
        <begin position="515"/>
        <end position="725"/>
    </location>
</feature>
<dbReference type="Gene3D" id="3.30.450.20">
    <property type="entry name" value="PAS domain"/>
    <property type="match status" value="3"/>
</dbReference>
<organism evidence="9 10">
    <name type="scientific">Cytophaga hutchinsonii (strain ATCC 33406 / DSM 1761 / CIP 103989 / NBRC 15051 / NCIMB 9469 / D465)</name>
    <dbReference type="NCBI Taxonomy" id="269798"/>
    <lineage>
        <taxon>Bacteria</taxon>
        <taxon>Pseudomonadati</taxon>
        <taxon>Bacteroidota</taxon>
        <taxon>Cytophagia</taxon>
        <taxon>Cytophagales</taxon>
        <taxon>Cytophagaceae</taxon>
        <taxon>Cytophaga</taxon>
    </lineage>
</organism>
<dbReference type="OrthoDB" id="890870at2"/>
<dbReference type="InterPro" id="IPR036097">
    <property type="entry name" value="HisK_dim/P_sf"/>
</dbReference>
<accession>A0A6N4SVQ6</accession>
<keyword evidence="10" id="KW-1185">Reference proteome</keyword>
<dbReference type="SMART" id="SM00387">
    <property type="entry name" value="HATPase_c"/>
    <property type="match status" value="1"/>
</dbReference>
<evidence type="ECO:0000256" key="2">
    <source>
        <dbReference type="ARBA" id="ARBA00012438"/>
    </source>
</evidence>
<dbReference type="Proteomes" id="UP000001822">
    <property type="component" value="Chromosome"/>
</dbReference>
<evidence type="ECO:0000256" key="3">
    <source>
        <dbReference type="ARBA" id="ARBA00022553"/>
    </source>
</evidence>
<dbReference type="RefSeq" id="WP_011586567.1">
    <property type="nucleotide sequence ID" value="NC_008255.1"/>
</dbReference>
<feature type="domain" description="PAC" evidence="8">
    <location>
        <begin position="190"/>
        <end position="242"/>
    </location>
</feature>
<dbReference type="Pfam" id="PF02518">
    <property type="entry name" value="HATPase_c"/>
    <property type="match status" value="1"/>
</dbReference>
<dbReference type="InterPro" id="IPR001610">
    <property type="entry name" value="PAC"/>
</dbReference>
<dbReference type="SMART" id="SM00091">
    <property type="entry name" value="PAS"/>
    <property type="match status" value="3"/>
</dbReference>
<dbReference type="PANTHER" id="PTHR43304">
    <property type="entry name" value="PHYTOCHROME-LIKE PROTEIN CPH1"/>
    <property type="match status" value="1"/>
</dbReference>
<evidence type="ECO:0000313" key="9">
    <source>
        <dbReference type="EMBL" id="ABG60457.1"/>
    </source>
</evidence>
<feature type="domain" description="PAS" evidence="7">
    <location>
        <begin position="372"/>
        <end position="417"/>
    </location>
</feature>
<evidence type="ECO:0000259" key="7">
    <source>
        <dbReference type="PROSITE" id="PS50112"/>
    </source>
</evidence>
<comment type="catalytic activity">
    <reaction evidence="1">
        <text>ATP + protein L-histidine = ADP + protein N-phospho-L-histidine.</text>
        <dbReference type="EC" id="2.7.13.3"/>
    </reaction>
</comment>
<dbReference type="Pfam" id="PF13188">
    <property type="entry name" value="PAS_8"/>
    <property type="match status" value="1"/>
</dbReference>
<keyword evidence="3" id="KW-0597">Phosphoprotein</keyword>
<evidence type="ECO:0000259" key="8">
    <source>
        <dbReference type="PROSITE" id="PS50113"/>
    </source>
</evidence>
<dbReference type="SUPFAM" id="SSF55785">
    <property type="entry name" value="PYP-like sensor domain (PAS domain)"/>
    <property type="match status" value="3"/>
</dbReference>
<feature type="domain" description="PAS" evidence="7">
    <location>
        <begin position="137"/>
        <end position="182"/>
    </location>
</feature>
<dbReference type="InterPro" id="IPR000014">
    <property type="entry name" value="PAS"/>
</dbReference>
<dbReference type="SMART" id="SM00086">
    <property type="entry name" value="PAC"/>
    <property type="match status" value="2"/>
</dbReference>
<evidence type="ECO:0000313" key="10">
    <source>
        <dbReference type="Proteomes" id="UP000001822"/>
    </source>
</evidence>
<keyword evidence="4 9" id="KW-0808">Transferase</keyword>
<name>A0A6N4SVQ6_CYTH3</name>
<dbReference type="PANTHER" id="PTHR43304:SF1">
    <property type="entry name" value="PAC DOMAIN-CONTAINING PROTEIN"/>
    <property type="match status" value="1"/>
</dbReference>
<dbReference type="InterPro" id="IPR013655">
    <property type="entry name" value="PAS_fold_3"/>
</dbReference>
<dbReference type="PROSITE" id="PS50109">
    <property type="entry name" value="HIS_KIN"/>
    <property type="match status" value="1"/>
</dbReference>
<dbReference type="EC" id="2.7.13.3" evidence="2"/>
<dbReference type="Pfam" id="PF08447">
    <property type="entry name" value="PAS_3"/>
    <property type="match status" value="2"/>
</dbReference>
<dbReference type="InterPro" id="IPR035965">
    <property type="entry name" value="PAS-like_dom_sf"/>
</dbReference>
<dbReference type="InterPro" id="IPR004358">
    <property type="entry name" value="Sig_transdc_His_kin-like_C"/>
</dbReference>
<dbReference type="KEGG" id="chu:CHU_3217"/>
<dbReference type="SUPFAM" id="SSF47384">
    <property type="entry name" value="Homodimeric domain of signal transducing histidine kinase"/>
    <property type="match status" value="1"/>
</dbReference>
<dbReference type="CDD" id="cd00075">
    <property type="entry name" value="HATPase"/>
    <property type="match status" value="1"/>
</dbReference>
<dbReference type="GO" id="GO:0000155">
    <property type="term" value="F:phosphorelay sensor kinase activity"/>
    <property type="evidence" value="ECO:0007669"/>
    <property type="project" value="InterPro"/>
</dbReference>
<reference evidence="9 10" key="1">
    <citation type="journal article" date="2007" name="Appl. Environ. Microbiol.">
        <title>Genome sequence of the cellulolytic gliding bacterium Cytophaga hutchinsonii.</title>
        <authorList>
            <person name="Xie G."/>
            <person name="Bruce D.C."/>
            <person name="Challacombe J.F."/>
            <person name="Chertkov O."/>
            <person name="Detter J.C."/>
            <person name="Gilna P."/>
            <person name="Han C.S."/>
            <person name="Lucas S."/>
            <person name="Misra M."/>
            <person name="Myers G.L."/>
            <person name="Richardson P."/>
            <person name="Tapia R."/>
            <person name="Thayer N."/>
            <person name="Thompson L.S."/>
            <person name="Brettin T.S."/>
            <person name="Henrissat B."/>
            <person name="Wilson D.B."/>
            <person name="McBride M.J."/>
        </authorList>
    </citation>
    <scope>NUCLEOTIDE SEQUENCE [LARGE SCALE GENOMIC DNA]</scope>
    <source>
        <strain evidence="10">ATCC 33406 / DSM 1761 / CIP 103989 / NBRC 15051 / NCIMB 9469 / D465</strain>
    </source>
</reference>
<dbReference type="Gene3D" id="1.10.287.130">
    <property type="match status" value="1"/>
</dbReference>
<sequence length="725" mass="83395">MQKSNSEYITLYINKSGICKRFDSNVSTFNSIQNFEKIVGANLKEIFYKEIFSAPILDWFTKVNADFSELLIEDTFIHYIVTLQPLKEADTAAIITLHTSEISKQIDILKYKYEGTLENSNVGLWLWFNLEEDQAWWSPSFLKLLGYENDNVKTSMQLFMQLIHPEQLEDFKNRMKNFYRSTDVSAQPYNSVEFKMRKKNGEYLDLLFSSRQIKNAAGKIIKFSGTVIDINKLKSVEKKLSESESRLELALEAANMGTWSWNIKRNEIFWSEQVLYIFGIKPEEFKGDFESYLNLIPSNERVQVEEYITNVLAKLQKEFFFDHSIQTPSGVKKRVYCKGKLYADHAGMPDSMTGVVLDVTQENELKYLLGQTTERYKSVIESMIEGIIIIDLEGKIIDHNKAATQIIGYEDLVLIGNDFSLGPGEAIREDETKFPFEEFPGIKTLRTGMPYKNVILGWIIPGKDTIWLSINSEPVKNENGEQVAVVCSYSDVTERQVYLHTLKVKNRQLEDFAHITSHNLRSPISNLSVLLDYYETSKIDAEKEDYFSKLKHVSANLLSTIQVLADSLKIQKDFIDDEDDVSFQEIFDTVSNLLYGNIQESAVMFRIDFSKCNQVYYSPTYLQSIFINLISNAIKYRATDRKLIVHIETEISEKGNVLLKFSDNGIGIDLEKHQHKIFGLYKTFHANKDSRGVGLYMTKRQIETMGGSIEVTSKVNVGTTFTIKF</sequence>
<dbReference type="InterPro" id="IPR005467">
    <property type="entry name" value="His_kinase_dom"/>
</dbReference>
<dbReference type="InterPro" id="IPR036890">
    <property type="entry name" value="HATPase_C_sf"/>
</dbReference>
<dbReference type="EMBL" id="CP000383">
    <property type="protein sequence ID" value="ABG60457.1"/>
    <property type="molecule type" value="Genomic_DNA"/>
</dbReference>
<evidence type="ECO:0000256" key="5">
    <source>
        <dbReference type="ARBA" id="ARBA00022777"/>
    </source>
</evidence>
<dbReference type="InterPro" id="IPR052162">
    <property type="entry name" value="Sensor_kinase/Photoreceptor"/>
</dbReference>
<dbReference type="PRINTS" id="PR00344">
    <property type="entry name" value="BCTRLSENSOR"/>
</dbReference>
<dbReference type="PROSITE" id="PS50113">
    <property type="entry name" value="PAC"/>
    <property type="match status" value="2"/>
</dbReference>
<feature type="domain" description="PAS" evidence="7">
    <location>
        <begin position="243"/>
        <end position="315"/>
    </location>
</feature>
<protein>
    <recommendedName>
        <fullName evidence="2">histidine kinase</fullName>
        <ecNumber evidence="2">2.7.13.3</ecNumber>
    </recommendedName>
</protein>
<dbReference type="InterPro" id="IPR000700">
    <property type="entry name" value="PAS-assoc_C"/>
</dbReference>
<proteinExistence type="predicted"/>
<dbReference type="PROSITE" id="PS50112">
    <property type="entry name" value="PAS"/>
    <property type="match status" value="3"/>
</dbReference>
<dbReference type="AlphaFoldDB" id="A0A6N4SVQ6"/>